<dbReference type="RefSeq" id="WP_303686873.1">
    <property type="nucleotide sequence ID" value="NZ_CAJXYO010000007.1"/>
</dbReference>
<proteinExistence type="predicted"/>
<evidence type="ECO:0000313" key="2">
    <source>
        <dbReference type="EMBL" id="OUS14518.1"/>
    </source>
</evidence>
<keyword evidence="1" id="KW-0808">Transferase</keyword>
<protein>
    <recommendedName>
        <fullName evidence="4">Mannosyltransferase</fullName>
    </recommendedName>
</protein>
<dbReference type="Gene3D" id="3.40.50.2000">
    <property type="entry name" value="Glycogen Phosphorylase B"/>
    <property type="match status" value="1"/>
</dbReference>
<evidence type="ECO:0000313" key="3">
    <source>
        <dbReference type="Proteomes" id="UP000196102"/>
    </source>
</evidence>
<organism evidence="2 3">
    <name type="scientific">Nonlabens dokdonensis</name>
    <dbReference type="NCBI Taxonomy" id="328515"/>
    <lineage>
        <taxon>Bacteria</taxon>
        <taxon>Pseudomonadati</taxon>
        <taxon>Bacteroidota</taxon>
        <taxon>Flavobacteriia</taxon>
        <taxon>Flavobacteriales</taxon>
        <taxon>Flavobacteriaceae</taxon>
        <taxon>Nonlabens</taxon>
    </lineage>
</organism>
<evidence type="ECO:0008006" key="4">
    <source>
        <dbReference type="Google" id="ProtNLM"/>
    </source>
</evidence>
<evidence type="ECO:0000256" key="1">
    <source>
        <dbReference type="ARBA" id="ARBA00022679"/>
    </source>
</evidence>
<dbReference type="GO" id="GO:0016757">
    <property type="term" value="F:glycosyltransferase activity"/>
    <property type="evidence" value="ECO:0007669"/>
    <property type="project" value="TreeGrafter"/>
</dbReference>
<accession>A0A1Z8AWD1</accession>
<dbReference type="AlphaFoldDB" id="A0A1Z8AWD1"/>
<comment type="caution">
    <text evidence="2">The sequence shown here is derived from an EMBL/GenBank/DDBJ whole genome shotgun (WGS) entry which is preliminary data.</text>
</comment>
<sequence length="373" mass="43602">MNRELHIISFDIPYPVNYGGVIDVFHKIKSLHEKGVQITLHCWQYGDRVPQDILEQYCKQVFYYERKIGFYGISATLPYIVYSRRDKLLLERLQQDTAPILFEGLHTCYYLDNESLKDRHKMVRCHNIEHEYYEKLAQHSTRVKKIYFKKESELLRKYEPILKNAQTLFTISDDDQLYFENNFRDVEVIKINAFHTDDNVSSQKGEGDYCLFHGSLNVSENDHSAKYLVEHIFSEIDHPLIIAGKDPSFELKKICSKKKHVTLISNPSWEELNELILNAHIHLMHASQKSGLKLKLLKALFSGRHVIANKKMATEKSIAQHVTIAGSQAAWIKAIKTLMKQPFTEEMRHERIKVCEDFSNENGAELILKSMHY</sequence>
<name>A0A1Z8AWD1_9FLAO</name>
<dbReference type="GO" id="GO:0009103">
    <property type="term" value="P:lipopolysaccharide biosynthetic process"/>
    <property type="evidence" value="ECO:0007669"/>
    <property type="project" value="TreeGrafter"/>
</dbReference>
<dbReference type="Pfam" id="PF13692">
    <property type="entry name" value="Glyco_trans_1_4"/>
    <property type="match status" value="1"/>
</dbReference>
<dbReference type="Proteomes" id="UP000196102">
    <property type="component" value="Unassembled WGS sequence"/>
</dbReference>
<reference evidence="3" key="1">
    <citation type="journal article" date="2017" name="Proc. Natl. Acad. Sci. U.S.A.">
        <title>Simulation of Deepwater Horizon oil plume reveals substrate specialization within a complex community of hydrocarbon-degraders.</title>
        <authorList>
            <person name="Hu P."/>
            <person name="Dubinsky E.A."/>
            <person name="Probst A.J."/>
            <person name="Wang J."/>
            <person name="Sieber C.M.K."/>
            <person name="Tom L.M."/>
            <person name="Gardinali P."/>
            <person name="Banfield J.F."/>
            <person name="Atlas R.M."/>
            <person name="Andersen G.L."/>
        </authorList>
    </citation>
    <scope>NUCLEOTIDE SEQUENCE [LARGE SCALE GENOMIC DNA]</scope>
</reference>
<dbReference type="PANTHER" id="PTHR46401:SF2">
    <property type="entry name" value="GLYCOSYLTRANSFERASE WBBK-RELATED"/>
    <property type="match status" value="1"/>
</dbReference>
<dbReference type="SUPFAM" id="SSF53756">
    <property type="entry name" value="UDP-Glycosyltransferase/glycogen phosphorylase"/>
    <property type="match status" value="1"/>
</dbReference>
<dbReference type="EMBL" id="MAAX01000119">
    <property type="protein sequence ID" value="OUS14518.1"/>
    <property type="molecule type" value="Genomic_DNA"/>
</dbReference>
<dbReference type="PANTHER" id="PTHR46401">
    <property type="entry name" value="GLYCOSYLTRANSFERASE WBBK-RELATED"/>
    <property type="match status" value="1"/>
</dbReference>
<gene>
    <name evidence="2" type="ORF">A9Q93_07910</name>
</gene>